<keyword evidence="2" id="KW-1185">Reference proteome</keyword>
<dbReference type="Proteomes" id="UP000724584">
    <property type="component" value="Unassembled WGS sequence"/>
</dbReference>
<evidence type="ECO:0000313" key="2">
    <source>
        <dbReference type="Proteomes" id="UP000724584"/>
    </source>
</evidence>
<reference evidence="1 2" key="1">
    <citation type="journal article" date="2021" name="Nat. Commun.">
        <title>Genetic determinants of endophytism in the Arabidopsis root mycobiome.</title>
        <authorList>
            <person name="Mesny F."/>
            <person name="Miyauchi S."/>
            <person name="Thiergart T."/>
            <person name="Pickel B."/>
            <person name="Atanasova L."/>
            <person name="Karlsson M."/>
            <person name="Huettel B."/>
            <person name="Barry K.W."/>
            <person name="Haridas S."/>
            <person name="Chen C."/>
            <person name="Bauer D."/>
            <person name="Andreopoulos W."/>
            <person name="Pangilinan J."/>
            <person name="LaButti K."/>
            <person name="Riley R."/>
            <person name="Lipzen A."/>
            <person name="Clum A."/>
            <person name="Drula E."/>
            <person name="Henrissat B."/>
            <person name="Kohler A."/>
            <person name="Grigoriev I.V."/>
            <person name="Martin F.M."/>
            <person name="Hacquard S."/>
        </authorList>
    </citation>
    <scope>NUCLEOTIDE SEQUENCE [LARGE SCALE GENOMIC DNA]</scope>
    <source>
        <strain evidence="1 2">MPI-SDFR-AT-0079</strain>
    </source>
</reference>
<protein>
    <submittedName>
        <fullName evidence="1">Ankyrin repeat-containing domain protein</fullName>
    </submittedName>
</protein>
<accession>A0ACB7NVT4</accession>
<proteinExistence type="predicted"/>
<organism evidence="1 2">
    <name type="scientific">Chaetomium tenue</name>
    <dbReference type="NCBI Taxonomy" id="1854479"/>
    <lineage>
        <taxon>Eukaryota</taxon>
        <taxon>Fungi</taxon>
        <taxon>Dikarya</taxon>
        <taxon>Ascomycota</taxon>
        <taxon>Pezizomycotina</taxon>
        <taxon>Sordariomycetes</taxon>
        <taxon>Sordariomycetidae</taxon>
        <taxon>Sordariales</taxon>
        <taxon>Chaetomiaceae</taxon>
        <taxon>Chaetomium</taxon>
    </lineage>
</organism>
<dbReference type="EMBL" id="JAGIZQ010000007">
    <property type="protein sequence ID" value="KAH6617512.1"/>
    <property type="molecule type" value="Genomic_DNA"/>
</dbReference>
<sequence length="1493" mass="166444">MATDLIEAARRNKLGEVERLLQEGADVNATNKYGRTAIAWAAKNGHLDVVKTLHKRNANPRIPDRSGRYPVDWAVLKDREDVVLFFLAQEKEDASHTYFLGRTILFTAAGFGSIEDVNRFMGGGADQRDEFGMTPLMYAASYGRSGNIVALLKAGANPLLKDDDQQTALYWAADDGHIEAMRVLTKASGDPHKIRDPPNDAAIIFALAATACDHEWEAFLNAYDHVVENEGNRTTGLHLAAQNNIEIAVKRLLAFDDGRVNAWDADGHTPLMIASMKGHIATVEALLAHHADPRLSSQEKKLTALMRAAAAGHDLIVERLCRETDPTHVNFQNTDGITALAFAAYYGHTESLGTLINSGADFSVADADGMTPLLLATLMKRLEAVKALIKAGAGLYAESQNGFTPVYHAPHDLKILRVIIDEPRESMVDASETIPRVRVAELALRHSCNDKDNTPPETPPSDASSDASSDSSSDTSSDTSSDISSDTPHAEVLSFILGHGEYLKAVDHDGRNMVSWAAQGGNRKEMEMLHMKQLDFNSGDNNGRTPLHWAAESGNRDVVAWLLDVAKVTVDSVDKVGRTPLSRAAAEGHFTTLDILSAAGAATDGHDADERTALSWAAQGGHLDCIRLLVERGAHPDKPNKDRRSPLSFAAENGHAEVVDLLLSLRDANAKAEEGFINRIKKGHGGIGTKDLLGSKDRERVVWTGAKDSGTIVVVDSRDVEERTPLWYAVTGYHLTVFKILRAKGANPGVTDKSGIALQQILLDKKTAGELEPQVMPALDAMLEQLRSVEALSSKPLNGAADNDEEFKATILRVPENGKVDLEVLRMQPVDSLLQGEGLPDPQGASCAWIHLPANNMRWVEVLMAKHYEACGESERWNFSVVLQSKLWEQQQHRSHGGRHYARFMRPACHRFALNGRPGRREGDGPKDTQSLQEEVDMKDKGTKSQARESTEKGRRLNGAKTDHEGRDAKVTEVPEDSRISSSQGFVLFMPYLHWELQSEQRKMTKIMDMTTDDRKPTREQILAHCDPARHDLKGTQKFYWVYLDEKHPLHVRRTLDQFYYHTLDTKERDEDQTGIRYHDVHLKSTNLQPVLTMVDQLWMWVLPACGKSPPTIITAFPQRSNRMAPGRVRHTTALVSNITNQFRKASERSVEELSQVIVAECSRIYFDTMSNRKEALQFSEIYTTSIGEITERETIRFRKFRNYLETAQNKEKSRHPELQDLLDIANDIKDLGVIKDIRDELNMMSSVFHIQNEVAAAMEHILQEQKDKHKTETGWTKRMNLNYPNRAASFRGNADYSLEDINDQRKYHSPMLTVVDRNIREVHRLDVFAERAAGALPLSFMSSFLTIEVEEFPRAEGGKLSLYFVMMLIFMVSIVLIIPAVLLAFNLDHDSREKTKDAMRAFWDWCLGRTNNRGRDPTGPPDQRTGVQPAPDDESGVGRDQKPDQSGFMPPTPNQGSGTAKKRLKKWWTGRHARPKHNNPESGGSAARKEPV</sequence>
<gene>
    <name evidence="1" type="ORF">F5144DRAFT_616097</name>
</gene>
<evidence type="ECO:0000313" key="1">
    <source>
        <dbReference type="EMBL" id="KAH6617512.1"/>
    </source>
</evidence>
<name>A0ACB7NVT4_9PEZI</name>
<comment type="caution">
    <text evidence="1">The sequence shown here is derived from an EMBL/GenBank/DDBJ whole genome shotgun (WGS) entry which is preliminary data.</text>
</comment>